<dbReference type="InterPro" id="IPR038194">
    <property type="entry name" value="DUF3861_sf"/>
</dbReference>
<comment type="caution">
    <text evidence="1">The sequence shown here is derived from an EMBL/GenBank/DDBJ whole genome shotgun (WGS) entry which is preliminary data.</text>
</comment>
<dbReference type="Pfam" id="PF12977">
    <property type="entry name" value="DUF3861"/>
    <property type="match status" value="1"/>
</dbReference>
<gene>
    <name evidence="1" type="ORF">G3N56_16890</name>
</gene>
<dbReference type="EMBL" id="JAAGRQ010000099">
    <property type="protein sequence ID" value="NDY58411.1"/>
    <property type="molecule type" value="Genomic_DNA"/>
</dbReference>
<name>A0A7K3NQG1_9BACT</name>
<dbReference type="Proteomes" id="UP000469724">
    <property type="component" value="Unassembled WGS sequence"/>
</dbReference>
<keyword evidence="2" id="KW-1185">Reference proteome</keyword>
<dbReference type="Gene3D" id="3.10.20.850">
    <property type="entry name" value="Protein of unknown function DUF3861"/>
    <property type="match status" value="1"/>
</dbReference>
<reference evidence="1 2" key="1">
    <citation type="submission" date="2020-02" db="EMBL/GenBank/DDBJ databases">
        <title>Comparative genomics of sulfur disproportionating microorganisms.</title>
        <authorList>
            <person name="Ward L.M."/>
            <person name="Bertran E."/>
            <person name="Johnston D.T."/>
        </authorList>
    </citation>
    <scope>NUCLEOTIDE SEQUENCE [LARGE SCALE GENOMIC DNA]</scope>
    <source>
        <strain evidence="1 2">DSM 3696</strain>
    </source>
</reference>
<protein>
    <submittedName>
        <fullName evidence="1">DUF3861 family protein</fullName>
    </submittedName>
</protein>
<evidence type="ECO:0000313" key="2">
    <source>
        <dbReference type="Proteomes" id="UP000469724"/>
    </source>
</evidence>
<organism evidence="1 2">
    <name type="scientific">Desulfolutivibrio sulfodismutans</name>
    <dbReference type="NCBI Taxonomy" id="63561"/>
    <lineage>
        <taxon>Bacteria</taxon>
        <taxon>Pseudomonadati</taxon>
        <taxon>Thermodesulfobacteriota</taxon>
        <taxon>Desulfovibrionia</taxon>
        <taxon>Desulfovibrionales</taxon>
        <taxon>Desulfovibrionaceae</taxon>
        <taxon>Desulfolutivibrio</taxon>
    </lineage>
</organism>
<dbReference type="RefSeq" id="WP_163303484.1">
    <property type="nucleotide sequence ID" value="NZ_JAAGRQ010000099.1"/>
</dbReference>
<dbReference type="AlphaFoldDB" id="A0A7K3NQG1"/>
<proteinExistence type="predicted"/>
<dbReference type="InterPro" id="IPR024476">
    <property type="entry name" value="DUF3861"/>
</dbReference>
<sequence length="94" mass="10597">MTKHSYTVTVDEAGEAGRRLVFPMHSHDDIMLLAEKAGADDPNNLRLLLGVKLLGGILLEDRDDPLYTNFRHHFAAFMQAIKARRKQDQPQTAP</sequence>
<evidence type="ECO:0000313" key="1">
    <source>
        <dbReference type="EMBL" id="NDY58411.1"/>
    </source>
</evidence>
<accession>A0A7K3NQG1</accession>